<dbReference type="CDD" id="cd01310">
    <property type="entry name" value="TatD_DNAse"/>
    <property type="match status" value="1"/>
</dbReference>
<dbReference type="PROSITE" id="PS01090">
    <property type="entry name" value="TATD_2"/>
    <property type="match status" value="1"/>
</dbReference>
<proteinExistence type="inferred from homology"/>
<dbReference type="InterPro" id="IPR018228">
    <property type="entry name" value="DNase_TatD-rel_CS"/>
</dbReference>
<dbReference type="STRING" id="8081.ENSPREP00000018356"/>
<evidence type="ECO:0000256" key="3">
    <source>
        <dbReference type="SAM" id="MobiDB-lite"/>
    </source>
</evidence>
<feature type="compositionally biased region" description="Polar residues" evidence="3">
    <location>
        <begin position="15"/>
        <end position="31"/>
    </location>
</feature>
<dbReference type="InterPro" id="IPR001130">
    <property type="entry name" value="TatD-like"/>
</dbReference>
<dbReference type="PROSITE" id="PS01091">
    <property type="entry name" value="TATD_3"/>
    <property type="match status" value="1"/>
</dbReference>
<evidence type="ECO:0000313" key="5">
    <source>
        <dbReference type="Proteomes" id="UP000242638"/>
    </source>
</evidence>
<dbReference type="Proteomes" id="UP000242638">
    <property type="component" value="Unassembled WGS sequence"/>
</dbReference>
<dbReference type="GeneTree" id="ENSGT00940000155616"/>
<dbReference type="Gene3D" id="3.20.20.140">
    <property type="entry name" value="Metal-dependent hydrolases"/>
    <property type="match status" value="1"/>
</dbReference>
<dbReference type="PANTHER" id="PTHR46363:SF1">
    <property type="entry name" value="DEOXYRIBONUCLEASE TATDN2-RELATED"/>
    <property type="match status" value="1"/>
</dbReference>
<dbReference type="AlphaFoldDB" id="A0A3P9P900"/>
<comment type="similarity">
    <text evidence="1">Belongs to the metallo-dependent hydrolases superfamily. TatD-type hydrolase family.</text>
</comment>
<feature type="region of interest" description="Disordered" evidence="3">
    <location>
        <begin position="153"/>
        <end position="216"/>
    </location>
</feature>
<sequence>MDSARKKVSFQWIQTAATQAGQSSTSCNTPSDRSKPSHGETSALPLSDSPGSERLGALSLDTPKRKAEVVSESVPSAGKAKLRKLSRKNSETFRAIKSLPSAKIRQQDKSPTSQHVLPTSHHSFILKKKERTPEEGSKAICRMALIAAIGKTRTRLSSTGVPSPAAESGSLPRASVPAQTVEQSAEPFDSSVDRSGFVRGPGEYEDVGSLSEDHSTNVRVFEDTQSQSDSPEPKTYSRELVFVETTPHGEVFAPEDEAEVEDGTPSVPQLEFILDSGFPTQQNSLQNWIALTSASLASFSPAIQNAGTVQTAADDTQSYLLPEKRTVYISPEQPKQPDLEPLNPFGAELQNFPSSVQANSPDPFSLPLCSTERAPNLSVTSAAPRRQSDCFTSMRFPPSESDSSASARRLSLGADPLWTNYPDRNVQAGFIDTHCHLDMLYGKLGFRGRFGRFRQTYSSSFSPEFQGCITDFCNPHIMAKEALWEGLLSEDMVWGAFGCHPHFAKGYSNTQESNILMAMRHPKAVAFGEMGLDYSHKNSTDSSRQKQVFERQLRLAVAMQKPLVIHCRDADDDLLEIMKKCVPRDYKIHRHCFTNSYSVIEPFLTEFPNLYVGFTALITYTRAREARDAVRQIPLDRIVLETDAPYFLPRQVSKGVCRFSHPGMGIHTLHELSWLKGEDEATVLSTIRNNTALLYGI</sequence>
<name>A0A3P9P900_POERE</name>
<evidence type="ECO:0000256" key="2">
    <source>
        <dbReference type="ARBA" id="ARBA00022801"/>
    </source>
</evidence>
<reference evidence="4" key="3">
    <citation type="submission" date="2025-09" db="UniProtKB">
        <authorList>
            <consortium name="Ensembl"/>
        </authorList>
    </citation>
    <scope>IDENTIFICATION</scope>
    <source>
        <strain evidence="4">Guanapo</strain>
    </source>
</reference>
<dbReference type="GO" id="GO:0016788">
    <property type="term" value="F:hydrolase activity, acting on ester bonds"/>
    <property type="evidence" value="ECO:0007669"/>
    <property type="project" value="InterPro"/>
</dbReference>
<feature type="region of interest" description="Disordered" evidence="3">
    <location>
        <begin position="15"/>
        <end position="137"/>
    </location>
</feature>
<dbReference type="Pfam" id="PF01026">
    <property type="entry name" value="TatD_DNase"/>
    <property type="match status" value="1"/>
</dbReference>
<reference evidence="5" key="1">
    <citation type="submission" date="2013-11" db="EMBL/GenBank/DDBJ databases">
        <title>The genomic landscape of the Guanapo guppy.</title>
        <authorList>
            <person name="Kuenstner A."/>
            <person name="Dreyer C."/>
        </authorList>
    </citation>
    <scope>NUCLEOTIDE SEQUENCE</scope>
    <source>
        <strain evidence="5">Guanapo</strain>
    </source>
</reference>
<evidence type="ECO:0000256" key="1">
    <source>
        <dbReference type="ARBA" id="ARBA00009275"/>
    </source>
</evidence>
<dbReference type="PROSITE" id="PS01137">
    <property type="entry name" value="TATD_1"/>
    <property type="match status" value="1"/>
</dbReference>
<dbReference type="OMA" id="VEADNIC"/>
<protein>
    <submittedName>
        <fullName evidence="4">TatD DNase domain containing 2</fullName>
    </submittedName>
</protein>
<dbReference type="InterPro" id="IPR032466">
    <property type="entry name" value="Metal_Hydrolase"/>
</dbReference>
<dbReference type="Ensembl" id="ENSPRET00000018554.1">
    <property type="protein sequence ID" value="ENSPREP00000018356.1"/>
    <property type="gene ID" value="ENSPREG00000012438.1"/>
</dbReference>
<reference evidence="4" key="2">
    <citation type="submission" date="2025-08" db="UniProtKB">
        <authorList>
            <consortium name="Ensembl"/>
        </authorList>
    </citation>
    <scope>IDENTIFICATION</scope>
    <source>
        <strain evidence="4">Guanapo</strain>
    </source>
</reference>
<dbReference type="PROSITE" id="PS51257">
    <property type="entry name" value="PROKAR_LIPOPROTEIN"/>
    <property type="match status" value="1"/>
</dbReference>
<keyword evidence="5" id="KW-1185">Reference proteome</keyword>
<organism evidence="4 5">
    <name type="scientific">Poecilia reticulata</name>
    <name type="common">Guppy</name>
    <name type="synonym">Acanthophacelus reticulatus</name>
    <dbReference type="NCBI Taxonomy" id="8081"/>
    <lineage>
        <taxon>Eukaryota</taxon>
        <taxon>Metazoa</taxon>
        <taxon>Chordata</taxon>
        <taxon>Craniata</taxon>
        <taxon>Vertebrata</taxon>
        <taxon>Euteleostomi</taxon>
        <taxon>Actinopterygii</taxon>
        <taxon>Neopterygii</taxon>
        <taxon>Teleostei</taxon>
        <taxon>Neoteleostei</taxon>
        <taxon>Acanthomorphata</taxon>
        <taxon>Ovalentaria</taxon>
        <taxon>Atherinomorphae</taxon>
        <taxon>Cyprinodontiformes</taxon>
        <taxon>Poeciliidae</taxon>
        <taxon>Poeciliinae</taxon>
        <taxon>Poecilia</taxon>
    </lineage>
</organism>
<evidence type="ECO:0000313" key="4">
    <source>
        <dbReference type="Ensembl" id="ENSPREP00000018356.1"/>
    </source>
</evidence>
<dbReference type="SUPFAM" id="SSF51556">
    <property type="entry name" value="Metallo-dependent hydrolases"/>
    <property type="match status" value="1"/>
</dbReference>
<feature type="compositionally biased region" description="Polar residues" evidence="3">
    <location>
        <begin position="109"/>
        <end position="122"/>
    </location>
</feature>
<keyword evidence="2" id="KW-0378">Hydrolase</keyword>
<accession>A0A3P9P900</accession>
<dbReference type="FunFam" id="3.20.20.140:FF:000027">
    <property type="entry name" value="putative deoxyribonuclease TATDN2"/>
    <property type="match status" value="1"/>
</dbReference>
<dbReference type="PANTHER" id="PTHR46363">
    <property type="entry name" value="DEOXYRIBONUCLEASE TATDN2-RELATED"/>
    <property type="match status" value="1"/>
</dbReference>